<dbReference type="EMBL" id="JADGIZ020000004">
    <property type="protein sequence ID" value="KAL2919169.1"/>
    <property type="molecule type" value="Genomic_DNA"/>
</dbReference>
<feature type="region of interest" description="Disordered" evidence="1">
    <location>
        <begin position="232"/>
        <end position="277"/>
    </location>
</feature>
<evidence type="ECO:0000256" key="1">
    <source>
        <dbReference type="SAM" id="MobiDB-lite"/>
    </source>
</evidence>
<dbReference type="Proteomes" id="UP001527925">
    <property type="component" value="Unassembled WGS sequence"/>
</dbReference>
<keyword evidence="2" id="KW-0812">Transmembrane</keyword>
<evidence type="ECO:0000313" key="4">
    <source>
        <dbReference type="Proteomes" id="UP001527925"/>
    </source>
</evidence>
<comment type="caution">
    <text evidence="3">The sequence shown here is derived from an EMBL/GenBank/DDBJ whole genome shotgun (WGS) entry which is preliminary data.</text>
</comment>
<accession>A0ABR4NI80</accession>
<evidence type="ECO:0000313" key="3">
    <source>
        <dbReference type="EMBL" id="KAL2919169.1"/>
    </source>
</evidence>
<feature type="compositionally biased region" description="Low complexity" evidence="1">
    <location>
        <begin position="118"/>
        <end position="156"/>
    </location>
</feature>
<gene>
    <name evidence="3" type="ORF">HK105_201444</name>
</gene>
<feature type="transmembrane region" description="Helical" evidence="2">
    <location>
        <begin position="175"/>
        <end position="198"/>
    </location>
</feature>
<feature type="region of interest" description="Disordered" evidence="1">
    <location>
        <begin position="116"/>
        <end position="170"/>
    </location>
</feature>
<keyword evidence="4" id="KW-1185">Reference proteome</keyword>
<keyword evidence="2" id="KW-1133">Transmembrane helix</keyword>
<organism evidence="3 4">
    <name type="scientific">Polyrhizophydium stewartii</name>
    <dbReference type="NCBI Taxonomy" id="2732419"/>
    <lineage>
        <taxon>Eukaryota</taxon>
        <taxon>Fungi</taxon>
        <taxon>Fungi incertae sedis</taxon>
        <taxon>Chytridiomycota</taxon>
        <taxon>Chytridiomycota incertae sedis</taxon>
        <taxon>Chytridiomycetes</taxon>
        <taxon>Rhizophydiales</taxon>
        <taxon>Rhizophydiales incertae sedis</taxon>
        <taxon>Polyrhizophydium</taxon>
    </lineage>
</organism>
<name>A0ABR4NI80_9FUNG</name>
<sequence length="277" mass="27669">MSARLSYLVREAANVTGQVVNTASTLGSAKRLALALASGNTLSLSQTTSAGVRRANTSVEILAFSGVLPPNAGGLDPAGEPEQSDQVTARVAASNGESATASPVTISLAGAQSSFGSPADPDALQPAPAAPSTSASTASARTASSAAATQTTSAAAGDPSDPHGPLGQESGSHPALIGGLLVGIVGCCILIALVLVYARRRAKGAAGMQLEPPDVFKDSGPASGKMIDLEKAPEPALSTLPRPVRSQPASPRRSILSWKWGPETGAGSNRFSVIKSP</sequence>
<reference evidence="3 4" key="1">
    <citation type="submission" date="2023-09" db="EMBL/GenBank/DDBJ databases">
        <title>Pangenome analysis of Batrachochytrium dendrobatidis and related Chytrids.</title>
        <authorList>
            <person name="Yacoub M.N."/>
            <person name="Stajich J.E."/>
            <person name="James T.Y."/>
        </authorList>
    </citation>
    <scope>NUCLEOTIDE SEQUENCE [LARGE SCALE GENOMIC DNA]</scope>
    <source>
        <strain evidence="3 4">JEL0888</strain>
    </source>
</reference>
<feature type="region of interest" description="Disordered" evidence="1">
    <location>
        <begin position="72"/>
        <end position="98"/>
    </location>
</feature>
<keyword evidence="2" id="KW-0472">Membrane</keyword>
<protein>
    <submittedName>
        <fullName evidence="3">Uncharacterized protein</fullName>
    </submittedName>
</protein>
<proteinExistence type="predicted"/>
<evidence type="ECO:0000256" key="2">
    <source>
        <dbReference type="SAM" id="Phobius"/>
    </source>
</evidence>